<dbReference type="GO" id="GO:0003700">
    <property type="term" value="F:DNA-binding transcription factor activity"/>
    <property type="evidence" value="ECO:0007669"/>
    <property type="project" value="InterPro"/>
</dbReference>
<dbReference type="InterPro" id="IPR038116">
    <property type="entry name" value="TrpR-like_sf"/>
</dbReference>
<evidence type="ECO:0000313" key="2">
    <source>
        <dbReference type="Proteomes" id="UP000254777"/>
    </source>
</evidence>
<evidence type="ECO:0000313" key="1">
    <source>
        <dbReference type="EMBL" id="SUB76229.1"/>
    </source>
</evidence>
<dbReference type="InterPro" id="IPR013368">
    <property type="entry name" value="YecD_YerC"/>
</dbReference>
<name>A0A379DEC6_9FIRM</name>
<dbReference type="EMBL" id="UGTH01000001">
    <property type="protein sequence ID" value="SUB76229.1"/>
    <property type="molecule type" value="Genomic_DNA"/>
</dbReference>
<dbReference type="InterPro" id="IPR010921">
    <property type="entry name" value="Trp_repressor/repl_initiator"/>
</dbReference>
<dbReference type="PIRSF" id="PIRSF012508">
    <property type="entry name" value="YerC"/>
    <property type="match status" value="1"/>
</dbReference>
<dbReference type="AlphaFoldDB" id="A0A379DEC6"/>
<protein>
    <submittedName>
        <fullName evidence="1">Trp operon repressor</fullName>
    </submittedName>
</protein>
<dbReference type="NCBIfam" id="TIGR02531">
    <property type="entry name" value="yecD_yerC"/>
    <property type="match status" value="1"/>
</dbReference>
<dbReference type="Pfam" id="PF01371">
    <property type="entry name" value="Trp_repressor"/>
    <property type="match status" value="1"/>
</dbReference>
<dbReference type="GO" id="GO:0043565">
    <property type="term" value="F:sequence-specific DNA binding"/>
    <property type="evidence" value="ECO:0007669"/>
    <property type="project" value="InterPro"/>
</dbReference>
<dbReference type="InterPro" id="IPR000831">
    <property type="entry name" value="Trp_repress"/>
</dbReference>
<dbReference type="Gene3D" id="1.10.1270.10">
    <property type="entry name" value="TrpR-like"/>
    <property type="match status" value="1"/>
</dbReference>
<dbReference type="SUPFAM" id="SSF48295">
    <property type="entry name" value="TrpR-like"/>
    <property type="match status" value="1"/>
</dbReference>
<reference evidence="1 2" key="1">
    <citation type="submission" date="2018-06" db="EMBL/GenBank/DDBJ databases">
        <authorList>
            <consortium name="Pathogen Informatics"/>
            <person name="Doyle S."/>
        </authorList>
    </citation>
    <scope>NUCLEOTIDE SEQUENCE [LARGE SCALE GENOMIC DNA]</scope>
    <source>
        <strain evidence="1 2">NCTC11088</strain>
    </source>
</reference>
<sequence>MYNSKIKSEQTDGLFEAILTLETPEECYRFFEDICTVKEVQAIAQRLQVVKLLIKNKTYHEIESETGASTATISRINRSLNYGSDGYKVVLEKLNFLDKED</sequence>
<organism evidence="1 2">
    <name type="scientific">Peptoniphilus indolicus</name>
    <dbReference type="NCBI Taxonomy" id="33030"/>
    <lineage>
        <taxon>Bacteria</taxon>
        <taxon>Bacillati</taxon>
        <taxon>Bacillota</taxon>
        <taxon>Tissierellia</taxon>
        <taxon>Tissierellales</taxon>
        <taxon>Peptoniphilaceae</taxon>
        <taxon>Peptoniphilus</taxon>
    </lineage>
</organism>
<dbReference type="RefSeq" id="WP_004823531.1">
    <property type="nucleotide sequence ID" value="NZ_UGTH01000001.1"/>
</dbReference>
<dbReference type="PANTHER" id="PTHR40080:SF1">
    <property type="entry name" value="TRPR-LIKE PROTEIN YERC_YECD"/>
    <property type="match status" value="1"/>
</dbReference>
<accession>A0A379DEC6</accession>
<dbReference type="PANTHER" id="PTHR40080">
    <property type="entry name" value="LMO1763 PROTEIN"/>
    <property type="match status" value="1"/>
</dbReference>
<dbReference type="Proteomes" id="UP000254777">
    <property type="component" value="Unassembled WGS sequence"/>
</dbReference>
<proteinExistence type="predicted"/>
<gene>
    <name evidence="1" type="ORF">NCTC11088_02044</name>
</gene>